<dbReference type="Proteomes" id="UP001550603">
    <property type="component" value="Unassembled WGS sequence"/>
</dbReference>
<gene>
    <name evidence="2" type="ORF">ABZ568_19165</name>
</gene>
<feature type="domain" description="NAD-dependent epimerase/dehydratase" evidence="1">
    <location>
        <begin position="11"/>
        <end position="250"/>
    </location>
</feature>
<dbReference type="InterPro" id="IPR050177">
    <property type="entry name" value="Lipid_A_modif_metabolic_enz"/>
</dbReference>
<reference evidence="2 3" key="1">
    <citation type="submission" date="2024-06" db="EMBL/GenBank/DDBJ databases">
        <title>The Natural Products Discovery Center: Release of the First 8490 Sequenced Strains for Exploring Actinobacteria Biosynthetic Diversity.</title>
        <authorList>
            <person name="Kalkreuter E."/>
            <person name="Kautsar S.A."/>
            <person name="Yang D."/>
            <person name="Bader C.D."/>
            <person name="Teijaro C.N."/>
            <person name="Fluegel L."/>
            <person name="Davis C.M."/>
            <person name="Simpson J.R."/>
            <person name="Lauterbach L."/>
            <person name="Steele A.D."/>
            <person name="Gui C."/>
            <person name="Meng S."/>
            <person name="Li G."/>
            <person name="Viehrig K."/>
            <person name="Ye F."/>
            <person name="Su P."/>
            <person name="Kiefer A.F."/>
            <person name="Nichols A."/>
            <person name="Cepeda A.J."/>
            <person name="Yan W."/>
            <person name="Fan B."/>
            <person name="Jiang Y."/>
            <person name="Adhikari A."/>
            <person name="Zheng C.-J."/>
            <person name="Schuster L."/>
            <person name="Cowan T.M."/>
            <person name="Smanski M.J."/>
            <person name="Chevrette M.G."/>
            <person name="De Carvalho L.P.S."/>
            <person name="Shen B."/>
        </authorList>
    </citation>
    <scope>NUCLEOTIDE SEQUENCE [LARGE SCALE GENOMIC DNA]</scope>
    <source>
        <strain evidence="2 3">NPDC019583</strain>
    </source>
</reference>
<dbReference type="Gene3D" id="3.40.50.720">
    <property type="entry name" value="NAD(P)-binding Rossmann-like Domain"/>
    <property type="match status" value="1"/>
</dbReference>
<dbReference type="EMBL" id="JBEYBN010000025">
    <property type="protein sequence ID" value="MEU2268482.1"/>
    <property type="molecule type" value="Genomic_DNA"/>
</dbReference>
<accession>A0ABV2XWT7</accession>
<dbReference type="RefSeq" id="WP_359789936.1">
    <property type="nucleotide sequence ID" value="NZ_JBEYBN010000025.1"/>
</dbReference>
<protein>
    <submittedName>
        <fullName evidence="2">NAD-dependent epimerase/dehydratase family protein</fullName>
    </submittedName>
</protein>
<dbReference type="SUPFAM" id="SSF51735">
    <property type="entry name" value="NAD(P)-binding Rossmann-fold domains"/>
    <property type="match status" value="1"/>
</dbReference>
<dbReference type="InterPro" id="IPR001509">
    <property type="entry name" value="Epimerase_deHydtase"/>
</dbReference>
<organism evidence="2 3">
    <name type="scientific">Streptomyces olindensis</name>
    <dbReference type="NCBI Taxonomy" id="358823"/>
    <lineage>
        <taxon>Bacteria</taxon>
        <taxon>Bacillati</taxon>
        <taxon>Actinomycetota</taxon>
        <taxon>Actinomycetes</taxon>
        <taxon>Kitasatosporales</taxon>
        <taxon>Streptomycetaceae</taxon>
        <taxon>Streptomyces</taxon>
    </lineage>
</organism>
<dbReference type="PANTHER" id="PTHR43245:SF13">
    <property type="entry name" value="UDP-D-APIOSE_UDP-D-XYLOSE SYNTHASE 2"/>
    <property type="match status" value="1"/>
</dbReference>
<dbReference type="PANTHER" id="PTHR43245">
    <property type="entry name" value="BIFUNCTIONAL POLYMYXIN RESISTANCE PROTEIN ARNA"/>
    <property type="match status" value="1"/>
</dbReference>
<evidence type="ECO:0000313" key="3">
    <source>
        <dbReference type="Proteomes" id="UP001550603"/>
    </source>
</evidence>
<dbReference type="Pfam" id="PF01370">
    <property type="entry name" value="Epimerase"/>
    <property type="match status" value="1"/>
</dbReference>
<keyword evidence="3" id="KW-1185">Reference proteome</keyword>
<name>A0ABV2XWT7_9ACTN</name>
<dbReference type="InterPro" id="IPR036291">
    <property type="entry name" value="NAD(P)-bd_dom_sf"/>
</dbReference>
<comment type="caution">
    <text evidence="2">The sequence shown here is derived from an EMBL/GenBank/DDBJ whole genome shotgun (WGS) entry which is preliminary data.</text>
</comment>
<dbReference type="PRINTS" id="PR01713">
    <property type="entry name" value="NUCEPIMERASE"/>
</dbReference>
<evidence type="ECO:0000259" key="1">
    <source>
        <dbReference type="Pfam" id="PF01370"/>
    </source>
</evidence>
<evidence type="ECO:0000313" key="2">
    <source>
        <dbReference type="EMBL" id="MEU2268482.1"/>
    </source>
</evidence>
<sequence>MSTAHCVERAVVTGAAGFIGSHLVDALLQRGTTVLGVDRRSPRDNAMAAENLASALGRPGFRLVQGDLVTDEIKPWVDGADAVFHLAAIPGVRPSWGDSFGEYVACNVLATQRLLDACVSCSVPRLVLASSSSVYGDATGKGPLHEECLTAPLSPYGVTKLAAERLALAYALAPASPTSVVALRYFTVYGPRQRQDMAIGRMLRAVRTGQPLRLYGDGRQRRDFTYVADAVAATAAAATAEATAEAVNVGGGDSVSVLDVLSRIAEITGAEVPVHGDTHQPGDVQVTEADLTKARELLGYEPSVTLAEGIRRQWRSLSVVAPDDTYGSKESR</sequence>
<proteinExistence type="predicted"/>